<dbReference type="AlphaFoldDB" id="A0A158M177"/>
<dbReference type="RefSeq" id="WP_005015804.1">
    <property type="nucleotide sequence ID" value="NZ_JFZZ01000104.1"/>
</dbReference>
<keyword evidence="1" id="KW-1133">Transmembrane helix</keyword>
<keyword evidence="1" id="KW-0812">Transmembrane</keyword>
<dbReference type="STRING" id="35814.BBB42_14700"/>
<feature type="transmembrane region" description="Helical" evidence="1">
    <location>
        <begin position="39"/>
        <end position="58"/>
    </location>
</feature>
<evidence type="ECO:0000313" key="2">
    <source>
        <dbReference type="EMBL" id="KAK89044.1"/>
    </source>
</evidence>
<proteinExistence type="predicted"/>
<feature type="transmembrane region" description="Helical" evidence="1">
    <location>
        <begin position="64"/>
        <end position="81"/>
    </location>
</feature>
<keyword evidence="1" id="KW-0472">Membrane</keyword>
<comment type="caution">
    <text evidence="2">The sequence shown here is derived from an EMBL/GenBank/DDBJ whole genome shotgun (WGS) entry which is preliminary data.</text>
</comment>
<dbReference type="EMBL" id="JFZZ01000104">
    <property type="protein sequence ID" value="KAK89044.1"/>
    <property type="molecule type" value="Genomic_DNA"/>
</dbReference>
<gene>
    <name evidence="2" type="ORF">L497_2332</name>
</gene>
<dbReference type="GO" id="GO:0016740">
    <property type="term" value="F:transferase activity"/>
    <property type="evidence" value="ECO:0007669"/>
    <property type="project" value="UniProtKB-KW"/>
</dbReference>
<dbReference type="Proteomes" id="UP000026682">
    <property type="component" value="Unassembled WGS sequence"/>
</dbReference>
<evidence type="ECO:0000256" key="1">
    <source>
        <dbReference type="SAM" id="Phobius"/>
    </source>
</evidence>
<feature type="transmembrane region" description="Helical" evidence="1">
    <location>
        <begin position="109"/>
        <end position="132"/>
    </location>
</feature>
<protein>
    <submittedName>
        <fullName evidence="2">Putative N-acetyltransferase YedL</fullName>
    </submittedName>
</protein>
<dbReference type="GeneID" id="93118924"/>
<dbReference type="PATRIC" id="fig|1331206.3.peg.2607"/>
<accession>A0A158M177</accession>
<sequence>MLESLWLPLLPPVAIGLLLGWLMESLLLPRPAAPWRRPAAANLIHVAVWLVAFGLELALFRRPYFAVVNVLAIQLVIVLVSRAKYQALQEPFVYPDFEYFTDAIKHPRLYVPFFGVWNALAAAAGYGVALWAGLALEPSILSGADGSPAAPGVAPLPLTLLVIGLCVVGVLSAKWAGRRVVVDFDADNDLRRLGLIAALWAYAKAEREPIAFLQEQAPFAAKAVGVPLTELPDLVCIQSESFFDVRRAFPIVKKDVLSNFDQLCAESVAYGQLEVAARLTCPQI</sequence>
<organism evidence="2 3">
    <name type="scientific">Bordetella holmesii CDC-H585-BH</name>
    <dbReference type="NCBI Taxonomy" id="1331206"/>
    <lineage>
        <taxon>Bacteria</taxon>
        <taxon>Pseudomonadati</taxon>
        <taxon>Pseudomonadota</taxon>
        <taxon>Betaproteobacteria</taxon>
        <taxon>Burkholderiales</taxon>
        <taxon>Alcaligenaceae</taxon>
        <taxon>Bordetella</taxon>
    </lineage>
</organism>
<keyword evidence="2" id="KW-0808">Transferase</keyword>
<name>A0A158M177_9BORD</name>
<evidence type="ECO:0000313" key="3">
    <source>
        <dbReference type="Proteomes" id="UP000026682"/>
    </source>
</evidence>
<reference evidence="2 3" key="1">
    <citation type="submission" date="2014-03" db="EMBL/GenBank/DDBJ databases">
        <title>Genome sequence of Bordetella holmseii.</title>
        <authorList>
            <person name="Harvill E."/>
            <person name="Goodfield L.L."/>
            <person name="Ivanov Y."/>
            <person name="Meyer J.A."/>
            <person name="Newth C."/>
            <person name="Cassiday P."/>
            <person name="Tondella M.L."/>
            <person name="Liao P."/>
            <person name="Zimmerman J."/>
            <person name="Meert K."/>
            <person name="Wessel D."/>
            <person name="Berger J."/>
            <person name="Dean J.M."/>
            <person name="Holubkov R."/>
            <person name="Burr J."/>
            <person name="Liu T."/>
            <person name="Brinkac L.M."/>
            <person name="Sanka R."/>
            <person name="Kim M."/>
            <person name="Losada L."/>
        </authorList>
    </citation>
    <scope>NUCLEOTIDE SEQUENCE [LARGE SCALE GENOMIC DNA]</scope>
    <source>
        <strain evidence="2 3">CDC-H585-BH</strain>
    </source>
</reference>
<feature type="transmembrane region" description="Helical" evidence="1">
    <location>
        <begin position="6"/>
        <end position="27"/>
    </location>
</feature>
<feature type="transmembrane region" description="Helical" evidence="1">
    <location>
        <begin position="152"/>
        <end position="171"/>
    </location>
</feature>